<reference evidence="2" key="1">
    <citation type="submission" date="2023-09" db="EMBL/GenBank/DDBJ databases">
        <title>First report of Pseudomonas coleopterorum DJ13 causing leaf spot on Rhododendron pulchrum Sweet in China.</title>
        <authorList>
            <person name="Zhang Y."/>
        </authorList>
    </citation>
    <scope>NUCLEOTIDE SEQUENCE</scope>
    <source>
        <strain evidence="2">DJ13</strain>
        <plasmid evidence="2">pdj13</plasmid>
    </source>
</reference>
<evidence type="ECO:0000313" key="3">
    <source>
        <dbReference type="Proteomes" id="UP001258207"/>
    </source>
</evidence>
<dbReference type="EMBL" id="CP134082">
    <property type="protein sequence ID" value="WNC12083.1"/>
    <property type="molecule type" value="Genomic_DNA"/>
</dbReference>
<accession>A0AAJ6M474</accession>
<keyword evidence="2" id="KW-0614">Plasmid</keyword>
<geneLocation type="plasmid" evidence="2 3">
    <name>pdj13</name>
</geneLocation>
<proteinExistence type="predicted"/>
<dbReference type="AlphaFoldDB" id="A0AAJ6M474"/>
<name>A0AAJ6M474_9PSED</name>
<evidence type="ECO:0000313" key="2">
    <source>
        <dbReference type="EMBL" id="WNC12091.1"/>
    </source>
</evidence>
<organism evidence="2 3">
    <name type="scientific">Pseudomonas coleopterorum</name>
    <dbReference type="NCBI Taxonomy" id="1605838"/>
    <lineage>
        <taxon>Bacteria</taxon>
        <taxon>Pseudomonadati</taxon>
        <taxon>Pseudomonadota</taxon>
        <taxon>Gammaproteobacteria</taxon>
        <taxon>Pseudomonadales</taxon>
        <taxon>Pseudomonadaceae</taxon>
        <taxon>Pseudomonas</taxon>
    </lineage>
</organism>
<dbReference type="Proteomes" id="UP001258207">
    <property type="component" value="Plasmid pdj13"/>
</dbReference>
<dbReference type="RefSeq" id="WP_310793184.1">
    <property type="nucleotide sequence ID" value="NZ_CP134082.1"/>
</dbReference>
<sequence>MNITKTQALLLQQIHDGLSVVKGDDTHTLKRLIEMGLADGHNSTSDLGAEYFEVTLTPEGTAIVVDFLIG</sequence>
<evidence type="ECO:0000313" key="1">
    <source>
        <dbReference type="EMBL" id="WNC12083.1"/>
    </source>
</evidence>
<protein>
    <submittedName>
        <fullName evidence="2">Uncharacterized protein</fullName>
    </submittedName>
</protein>
<gene>
    <name evidence="2" type="ORF">RI108_21820</name>
    <name evidence="1" type="ORF">RI108_21860</name>
</gene>
<dbReference type="EMBL" id="CP134082">
    <property type="protein sequence ID" value="WNC12091.1"/>
    <property type="molecule type" value="Genomic_DNA"/>
</dbReference>